<evidence type="ECO:0000313" key="1">
    <source>
        <dbReference type="EMBL" id="EGN97620.1"/>
    </source>
</evidence>
<dbReference type="EMBL" id="GL945482">
    <property type="protein sequence ID" value="EGN97620.1"/>
    <property type="molecule type" value="Genomic_DNA"/>
</dbReference>
<dbReference type="Proteomes" id="UP000008063">
    <property type="component" value="Unassembled WGS sequence"/>
</dbReference>
<accession>F8Q359</accession>
<reference evidence="2" key="1">
    <citation type="journal article" date="2011" name="Science">
        <title>The plant cell wall-decomposing machinery underlies the functional diversity of forest fungi.</title>
        <authorList>
            <person name="Eastwood D.C."/>
            <person name="Floudas D."/>
            <person name="Binder M."/>
            <person name="Majcherczyk A."/>
            <person name="Schneider P."/>
            <person name="Aerts A."/>
            <person name="Asiegbu F.O."/>
            <person name="Baker S.E."/>
            <person name="Barry K."/>
            <person name="Bendiksby M."/>
            <person name="Blumentritt M."/>
            <person name="Coutinho P.M."/>
            <person name="Cullen D."/>
            <person name="de Vries R.P."/>
            <person name="Gathman A."/>
            <person name="Goodell B."/>
            <person name="Henrissat B."/>
            <person name="Ihrmark K."/>
            <person name="Kauserud H."/>
            <person name="Kohler A."/>
            <person name="LaButti K."/>
            <person name="Lapidus A."/>
            <person name="Lavin J.L."/>
            <person name="Lee Y.-H."/>
            <person name="Lindquist E."/>
            <person name="Lilly W."/>
            <person name="Lucas S."/>
            <person name="Morin E."/>
            <person name="Murat C."/>
            <person name="Oguiza J.A."/>
            <person name="Park J."/>
            <person name="Pisabarro A.G."/>
            <person name="Riley R."/>
            <person name="Rosling A."/>
            <person name="Salamov A."/>
            <person name="Schmidt O."/>
            <person name="Schmutz J."/>
            <person name="Skrede I."/>
            <person name="Stenlid J."/>
            <person name="Wiebenga A."/>
            <person name="Xie X."/>
            <person name="Kuees U."/>
            <person name="Hibbett D.S."/>
            <person name="Hoffmeister D."/>
            <person name="Hoegberg N."/>
            <person name="Martin F."/>
            <person name="Grigoriev I.V."/>
            <person name="Watkinson S.C."/>
        </authorList>
    </citation>
    <scope>NUCLEOTIDE SEQUENCE [LARGE SCALE GENOMIC DNA]</scope>
    <source>
        <strain evidence="2">strain S7.3</strain>
    </source>
</reference>
<evidence type="ECO:0000313" key="2">
    <source>
        <dbReference type="Proteomes" id="UP000008063"/>
    </source>
</evidence>
<sequence>MSFIPGSRPLVLTLLLRVSWRIFRSGRRPSRLAHRLKPRQQGMLEMQRLQTHIDSNIRHFLVRFHCLRSERHYRKVMQMSLSANKQTLLDSNDSSTVDVASSFAASVHQF</sequence>
<keyword evidence="2" id="KW-1185">Reference proteome</keyword>
<dbReference type="AlphaFoldDB" id="F8Q359"/>
<proteinExistence type="predicted"/>
<gene>
    <name evidence="1" type="ORF">SERLA73DRAFT_184404</name>
</gene>
<protein>
    <submittedName>
        <fullName evidence="1">Uncharacterized protein</fullName>
    </submittedName>
</protein>
<dbReference type="HOGENOM" id="CLU_2172622_0_0_1"/>
<organism evidence="2">
    <name type="scientific">Serpula lacrymans var. lacrymans (strain S7.3)</name>
    <name type="common">Dry rot fungus</name>
    <dbReference type="NCBI Taxonomy" id="936435"/>
    <lineage>
        <taxon>Eukaryota</taxon>
        <taxon>Fungi</taxon>
        <taxon>Dikarya</taxon>
        <taxon>Basidiomycota</taxon>
        <taxon>Agaricomycotina</taxon>
        <taxon>Agaricomycetes</taxon>
        <taxon>Agaricomycetidae</taxon>
        <taxon>Boletales</taxon>
        <taxon>Coniophorineae</taxon>
        <taxon>Serpulaceae</taxon>
        <taxon>Serpula</taxon>
    </lineage>
</organism>
<dbReference type="InParanoid" id="F8Q359"/>
<name>F8Q359_SERL3</name>